<proteinExistence type="predicted"/>
<comment type="caution">
    <text evidence="1">The sequence shown here is derived from an EMBL/GenBank/DDBJ whole genome shotgun (WGS) entry which is preliminary data.</text>
</comment>
<accession>A0AA36JB95</accession>
<keyword evidence="2" id="KW-1185">Reference proteome</keyword>
<gene>
    <name evidence="1" type="ORF">EVOR1521_LOCUS24887</name>
</gene>
<reference evidence="1" key="1">
    <citation type="submission" date="2023-08" db="EMBL/GenBank/DDBJ databases">
        <authorList>
            <person name="Chen Y."/>
            <person name="Shah S."/>
            <person name="Dougan E. K."/>
            <person name="Thang M."/>
            <person name="Chan C."/>
        </authorList>
    </citation>
    <scope>NUCLEOTIDE SEQUENCE</scope>
</reference>
<dbReference type="EMBL" id="CAUJNA010003431">
    <property type="protein sequence ID" value="CAJ1401818.1"/>
    <property type="molecule type" value="Genomic_DNA"/>
</dbReference>
<protein>
    <submittedName>
        <fullName evidence="1">Uncharacterized protein</fullName>
    </submittedName>
</protein>
<sequence length="181" mass="20890">MAEEEGQEVIFTENTAPDREIWDEKGGLIKKGAAEIAERDQDHVPEVKVLTTLGMFAVPVTAETTLGEIRQKVQEWKPECPVAKAQQPCVALACRYSLEQIELVCKDKDAWGPLFNKTSRPRDDDETVESLWSDWDIPRRMMQVALWIKEKNEETGEWESTFWKMLEESKCDDWSFQGHTI</sequence>
<name>A0AA36JB95_9DINO</name>
<evidence type="ECO:0000313" key="1">
    <source>
        <dbReference type="EMBL" id="CAJ1401818.1"/>
    </source>
</evidence>
<organism evidence="1 2">
    <name type="scientific">Effrenium voratum</name>
    <dbReference type="NCBI Taxonomy" id="2562239"/>
    <lineage>
        <taxon>Eukaryota</taxon>
        <taxon>Sar</taxon>
        <taxon>Alveolata</taxon>
        <taxon>Dinophyceae</taxon>
        <taxon>Suessiales</taxon>
        <taxon>Symbiodiniaceae</taxon>
        <taxon>Effrenium</taxon>
    </lineage>
</organism>
<dbReference type="AlphaFoldDB" id="A0AA36JB95"/>
<dbReference type="Proteomes" id="UP001178507">
    <property type="component" value="Unassembled WGS sequence"/>
</dbReference>
<evidence type="ECO:0000313" key="2">
    <source>
        <dbReference type="Proteomes" id="UP001178507"/>
    </source>
</evidence>